<dbReference type="Proteomes" id="UP000224460">
    <property type="component" value="Unassembled WGS sequence"/>
</dbReference>
<comment type="caution">
    <text evidence="1">The sequence shown here is derived from an EMBL/GenBank/DDBJ whole genome shotgun (WGS) entry which is preliminary data.</text>
</comment>
<evidence type="ECO:0000313" key="1">
    <source>
        <dbReference type="EMBL" id="PHV70813.1"/>
    </source>
</evidence>
<gene>
    <name evidence="1" type="ORF">CS063_08585</name>
</gene>
<dbReference type="EMBL" id="PEDL01000007">
    <property type="protein sequence ID" value="PHV70813.1"/>
    <property type="molecule type" value="Genomic_DNA"/>
</dbReference>
<keyword evidence="2" id="KW-1185">Reference proteome</keyword>
<evidence type="ECO:0000313" key="2">
    <source>
        <dbReference type="Proteomes" id="UP000224460"/>
    </source>
</evidence>
<accession>A0AC61DDF8</accession>
<reference evidence="1" key="1">
    <citation type="submission" date="2017-10" db="EMBL/GenBank/DDBJ databases">
        <title>Genome sequence of cellulolytic Lachnospiraceae bacterium XHS1971 isolated from hotspring sediment.</title>
        <authorList>
            <person name="Vasudevan G."/>
            <person name="Joshi A.J."/>
            <person name="Hivarkar S."/>
            <person name="Lanjekar V.B."/>
            <person name="Dhakephalkar P.K."/>
            <person name="Dagar S."/>
        </authorList>
    </citation>
    <scope>NUCLEOTIDE SEQUENCE</scope>
    <source>
        <strain evidence="1">XHS1971</strain>
    </source>
</reference>
<sequence>MNITTKSYWFNGITVQYLLDEETDQIAMVLLPDAKESCYEQRRQWLQIPELVKTGMDARAWEVGSLCHLALRHHNQGNGAGNTLKHGQSTKFLKFYSQQLIEENGKSQVITHLKAEEGYEVIHTLSHYENEKGFEVETEFLNHSTRSVTLDMLTSFSLDNISPYHTADAPNALALHRYRGGWSLEGKHCVDDIEDLNLERSWLCAFPESERYGCIGSHPVKRFFSFGAVEDKENQTFWGAQLASNSSWQMELSRENDCYSFSGGIADCEFGSWWKTIKPGERFKAPKAFISTAKGTLDDLCYNLTEMHHKYVDQQPASEQSLPILFNDWCTTWGNPTHDKMLAIAKRMQGSAVKYITIDAGWTDVLENSFGQGGNGDWEYSKKKFPQGILATSREVKELGFKLGIWFEFEVTTKGAKVFEKAYDKMHLKRNNELIVTGGDRSFWDFRNPETIAYLKNKVIDFLKANEMAYLKVDYNGSIGIGCDGAESLGEGLREQMQAVKGFFRMLREEIPDLVIENCASGGHRLEPSMMDLTAMSSFSDAHECDEIPYIAASLHNLILPRQSQIWAVINPEYTKQTFYYRLSSTFLGRFCLSGNTEALNEEQWQIIKEAMTFYEACKVIIKYGKTVIYGNRSRNTRHPEGTQAVLRLDREQKKGLLVCHGFKEAMQQKIEIKLPSGNWEIEKAFGEKCPVHIVENTLIIDPIQDFSGFACILKNN</sequence>
<name>A0AC61DDF8_9FIRM</name>
<protein>
    <submittedName>
        <fullName evidence="1">Alpha-galactosidase</fullName>
    </submittedName>
</protein>
<organism evidence="1 2">
    <name type="scientific">Sporanaerobium hydrogeniformans</name>
    <dbReference type="NCBI Taxonomy" id="3072179"/>
    <lineage>
        <taxon>Bacteria</taxon>
        <taxon>Bacillati</taxon>
        <taxon>Bacillota</taxon>
        <taxon>Clostridia</taxon>
        <taxon>Lachnospirales</taxon>
        <taxon>Lachnospiraceae</taxon>
        <taxon>Sporanaerobium</taxon>
    </lineage>
</organism>
<proteinExistence type="predicted"/>